<dbReference type="Proteomes" id="UP000821845">
    <property type="component" value="Chromosome 1"/>
</dbReference>
<evidence type="ECO:0000313" key="1">
    <source>
        <dbReference type="EMBL" id="KAH6947600.1"/>
    </source>
</evidence>
<proteinExistence type="predicted"/>
<protein>
    <submittedName>
        <fullName evidence="1">Uncharacterized protein</fullName>
    </submittedName>
</protein>
<comment type="caution">
    <text evidence="1">The sequence shown here is derived from an EMBL/GenBank/DDBJ whole genome shotgun (WGS) entry which is preliminary data.</text>
</comment>
<gene>
    <name evidence="1" type="ORF">HPB50_020177</name>
</gene>
<accession>A0ACB7TKL3</accession>
<sequence length="174" mass="19364">MWRDGRAVIQVERRKQVNSQSSTEPRVRARACESALRDAAETPMKEARRTSDCCRARGAHDRNWLDQRRPRSFSLRRRTSARARAPASDLRERRREELLGERESGGDVRGKMQRDGPDGPSGSNAAAARLMLGMHLSRGPSSPPPLAPPFALRSAARSAELRPRVMPARSGTSL</sequence>
<reference evidence="1" key="1">
    <citation type="submission" date="2020-05" db="EMBL/GenBank/DDBJ databases">
        <title>Large-scale comparative analyses of tick genomes elucidate their genetic diversity and vector capacities.</title>
        <authorList>
            <person name="Jia N."/>
            <person name="Wang J."/>
            <person name="Shi W."/>
            <person name="Du L."/>
            <person name="Sun Y."/>
            <person name="Zhan W."/>
            <person name="Jiang J."/>
            <person name="Wang Q."/>
            <person name="Zhang B."/>
            <person name="Ji P."/>
            <person name="Sakyi L.B."/>
            <person name="Cui X."/>
            <person name="Yuan T."/>
            <person name="Jiang B."/>
            <person name="Yang W."/>
            <person name="Lam T.T.-Y."/>
            <person name="Chang Q."/>
            <person name="Ding S."/>
            <person name="Wang X."/>
            <person name="Zhu J."/>
            <person name="Ruan X."/>
            <person name="Zhao L."/>
            <person name="Wei J."/>
            <person name="Que T."/>
            <person name="Du C."/>
            <person name="Cheng J."/>
            <person name="Dai P."/>
            <person name="Han X."/>
            <person name="Huang E."/>
            <person name="Gao Y."/>
            <person name="Liu J."/>
            <person name="Shao H."/>
            <person name="Ye R."/>
            <person name="Li L."/>
            <person name="Wei W."/>
            <person name="Wang X."/>
            <person name="Wang C."/>
            <person name="Yang T."/>
            <person name="Huo Q."/>
            <person name="Li W."/>
            <person name="Guo W."/>
            <person name="Chen H."/>
            <person name="Zhou L."/>
            <person name="Ni X."/>
            <person name="Tian J."/>
            <person name="Zhou Y."/>
            <person name="Sheng Y."/>
            <person name="Liu T."/>
            <person name="Pan Y."/>
            <person name="Xia L."/>
            <person name="Li J."/>
            <person name="Zhao F."/>
            <person name="Cao W."/>
        </authorList>
    </citation>
    <scope>NUCLEOTIDE SEQUENCE</scope>
    <source>
        <strain evidence="1">Hyas-2018</strain>
    </source>
</reference>
<evidence type="ECO:0000313" key="2">
    <source>
        <dbReference type="Proteomes" id="UP000821845"/>
    </source>
</evidence>
<organism evidence="1 2">
    <name type="scientific">Hyalomma asiaticum</name>
    <name type="common">Tick</name>
    <dbReference type="NCBI Taxonomy" id="266040"/>
    <lineage>
        <taxon>Eukaryota</taxon>
        <taxon>Metazoa</taxon>
        <taxon>Ecdysozoa</taxon>
        <taxon>Arthropoda</taxon>
        <taxon>Chelicerata</taxon>
        <taxon>Arachnida</taxon>
        <taxon>Acari</taxon>
        <taxon>Parasitiformes</taxon>
        <taxon>Ixodida</taxon>
        <taxon>Ixodoidea</taxon>
        <taxon>Ixodidae</taxon>
        <taxon>Hyalomminae</taxon>
        <taxon>Hyalomma</taxon>
    </lineage>
</organism>
<dbReference type="EMBL" id="CM023481">
    <property type="protein sequence ID" value="KAH6947600.1"/>
    <property type="molecule type" value="Genomic_DNA"/>
</dbReference>
<name>A0ACB7TKL3_HYAAI</name>
<keyword evidence="2" id="KW-1185">Reference proteome</keyword>